<dbReference type="FunFam" id="1.25.40.10:FF:000501">
    <property type="entry name" value="Putative pentatricopeptide repeat-containing protein mitochondrial"/>
    <property type="match status" value="1"/>
</dbReference>
<keyword evidence="5" id="KW-0496">Mitochondrion</keyword>
<dbReference type="InterPro" id="IPR046848">
    <property type="entry name" value="E_motif"/>
</dbReference>
<dbReference type="FunFam" id="1.25.40.10:FF:000144">
    <property type="entry name" value="Pentatricopeptide repeat-containing protein, mitochondrial"/>
    <property type="match status" value="1"/>
</dbReference>
<organism evidence="10 11">
    <name type="scientific">Dichanthelium oligosanthes</name>
    <dbReference type="NCBI Taxonomy" id="888268"/>
    <lineage>
        <taxon>Eukaryota</taxon>
        <taxon>Viridiplantae</taxon>
        <taxon>Streptophyta</taxon>
        <taxon>Embryophyta</taxon>
        <taxon>Tracheophyta</taxon>
        <taxon>Spermatophyta</taxon>
        <taxon>Magnoliopsida</taxon>
        <taxon>Liliopsida</taxon>
        <taxon>Poales</taxon>
        <taxon>Poaceae</taxon>
        <taxon>PACMAD clade</taxon>
        <taxon>Panicoideae</taxon>
        <taxon>Panicodae</taxon>
        <taxon>Paniceae</taxon>
        <taxon>Dichantheliinae</taxon>
        <taxon>Dichanthelium</taxon>
    </lineage>
</organism>
<dbReference type="NCBIfam" id="TIGR00756">
    <property type="entry name" value="PPR"/>
    <property type="match status" value="10"/>
</dbReference>
<dbReference type="OrthoDB" id="185373at2759"/>
<dbReference type="EMBL" id="LWDX02032009">
    <property type="protein sequence ID" value="OEL27648.1"/>
    <property type="molecule type" value="Genomic_DNA"/>
</dbReference>
<keyword evidence="3" id="KW-0677">Repeat</keyword>
<proteinExistence type="inferred from homology"/>
<feature type="repeat" description="PPR" evidence="6">
    <location>
        <begin position="2274"/>
        <end position="2308"/>
    </location>
</feature>
<feature type="domain" description="Non-reducing end beta-L-arabinofuranosidase-like GH127 middle" evidence="9">
    <location>
        <begin position="818"/>
        <end position="918"/>
    </location>
</feature>
<feature type="repeat" description="PPR" evidence="6">
    <location>
        <begin position="239"/>
        <end position="273"/>
    </location>
</feature>
<comment type="subcellular location">
    <subcellularLocation>
        <location evidence="1">Mitochondrion</location>
    </subcellularLocation>
</comment>
<evidence type="ECO:0000256" key="5">
    <source>
        <dbReference type="ARBA" id="ARBA00023128"/>
    </source>
</evidence>
<dbReference type="Pfam" id="PF20736">
    <property type="entry name" value="Glyco_hydro127M"/>
    <property type="match status" value="2"/>
</dbReference>
<dbReference type="Pfam" id="PF07944">
    <property type="entry name" value="Beta-AFase-like_GH127_cat"/>
    <property type="match status" value="3"/>
</dbReference>
<evidence type="ECO:0000256" key="3">
    <source>
        <dbReference type="ARBA" id="ARBA00022737"/>
    </source>
</evidence>
<dbReference type="InterPro" id="IPR011990">
    <property type="entry name" value="TPR-like_helical_dom_sf"/>
</dbReference>
<accession>A0A1E5VR93</accession>
<dbReference type="InterPro" id="IPR012878">
    <property type="entry name" value="Beta-AFase-like_GH127_cat"/>
</dbReference>
<dbReference type="PANTHER" id="PTHR31151">
    <property type="entry name" value="PROLINE-TRNA LIGASE (DUF1680)"/>
    <property type="match status" value="1"/>
</dbReference>
<feature type="region of interest" description="Disordered" evidence="7">
    <location>
        <begin position="1998"/>
        <end position="2017"/>
    </location>
</feature>
<dbReference type="Proteomes" id="UP000095767">
    <property type="component" value="Unassembled WGS sequence"/>
</dbReference>
<protein>
    <submittedName>
        <fullName evidence="10">Putative pentatricopeptide repeat-containing protein</fullName>
    </submittedName>
</protein>
<feature type="repeat" description="PPR" evidence="6">
    <location>
        <begin position="2344"/>
        <end position="2378"/>
    </location>
</feature>
<evidence type="ECO:0000256" key="4">
    <source>
        <dbReference type="ARBA" id="ARBA00022946"/>
    </source>
</evidence>
<feature type="repeat" description="PPR" evidence="6">
    <location>
        <begin position="2134"/>
        <end position="2169"/>
    </location>
</feature>
<evidence type="ECO:0000259" key="8">
    <source>
        <dbReference type="Pfam" id="PF07944"/>
    </source>
</evidence>
<feature type="domain" description="Non-reducing end beta-L-arabinofuranosidase-like GH127 catalytic" evidence="8">
    <location>
        <begin position="574"/>
        <end position="708"/>
    </location>
</feature>
<feature type="repeat" description="PPR" evidence="6">
    <location>
        <begin position="2170"/>
        <end position="2204"/>
    </location>
</feature>
<evidence type="ECO:0000313" key="11">
    <source>
        <dbReference type="Proteomes" id="UP000095767"/>
    </source>
</evidence>
<evidence type="ECO:0000256" key="7">
    <source>
        <dbReference type="SAM" id="MobiDB-lite"/>
    </source>
</evidence>
<dbReference type="Gene3D" id="2.80.10.50">
    <property type="match status" value="1"/>
</dbReference>
<name>A0A1E5VR93_9POAL</name>
<feature type="domain" description="Non-reducing end beta-L-arabinofuranosidase-like GH127 middle" evidence="9">
    <location>
        <begin position="1677"/>
        <end position="1776"/>
    </location>
</feature>
<keyword evidence="4" id="KW-0809">Transit peptide</keyword>
<sequence>EQGATSRLDGGSGGVARARCSVKCPREPGALEYDATLPMLAARGFLRLPAAVRLARRSASAVAALPAAGAARFHDYDAAVTECVERRSLREGRQVHARMVAAGYRPALYLATRLVIMYARCGALGDARNVLDGMPERNVVSWTAMISGYSQNERPAEALELFITMLRAGCEPNEFTLASVLTSCAGAQGMHQVKQVHAFAVKTNFELHMFVGSSLLDMYAKLENIQEARRVFDMLPARDVVSYTAIISGYTQLGLDEEALDLFRQLYNEGMQCNQVTFTALLNALSGLASLDCGKQLHGLILRKELPFFMALQNSLIDMYSKCGKLLYSRRVFDNMPERSVISWNAILMGYGRHGLAHEVAQLFRSMHEQVKPDSVTLLAVLSGYSHGGLVDEGLDMFDLIVKEQSTLLNIEHYGCVIDLLGRSGQLEKALNLIQKMPFEPTRAIWGSLLGACRVHVNVHVGELVAQKLLDIEPENAGNYVILSNIYAAAGMWKDVFRVRKLMLKKTVIKEPGRSWMILDKVIHTFHSSERFHPRKEDINAKIKEIYVAIKAAGFVPDLSCVLHDVDDEQKERMLLGHRHYLSASAHMWASTRNGTLRERMARVVGILYSCQKKMGTGYLAAYPEAMFDLYEQLDEAWYLCYIMQGLLDQYTLAGNKKGLDVVVWMTDYFSNRVKKLIQNYTIQRHWEAMNEETDGFNDVMYQLYTITVSPNLFRWTKETKYADPYEKLIINGIMGNQKGTQPGVMLYFLPMGPGRSKSVSGRPPSGLPPMNPGVWGGPNDTFWCCYGSGIESFSKLGDSIYFLEEGETPGIYIIQCYIIQYIPSTFDWKSAGLTVKQQAKPLSTDTYFEVSLTISAEGDAQLAKVSVRIPSWTSTDGATATLNGQKLNLTGTGNSNNGGFLTVTKLWDEDTLTLKFPVTLRTEAIKDDRPEYASVQAVLFGPHLLAGLTHGNLLVRDSNHSNDGLTPGIWEVNATIASSVTDWVTPLTSGSNSQLITLTQSAGGRTLVLSVSIADGKLATQEQPVPGTDACVHATFRVYGGPAVARGGRVHGPNVTIEPFDRPCMAVTNSLAVGRPAGQDTLFNAMPGLDGAPGSMSLELGTRPGCFVTAHAAAGADTTRVSVGCRGSGKDEEAFRRAARSGDSCWSRCGACRTSSTPSTSASSPTMPTARWDRNRSSTRGLPPPGHLGMAAWAVVVSAAVMVVMAVAPGVVRAKECTNIPTQLSSHTVRARLQSMPGAEEWRWRELFHDHLNPTDEAAWMDLMPLPRAAAEADFDWAMLYRSLKGQVLVGGGAPASAAGAPFLEEVSLHDVRLDPDGGDAAYGRAQRTNLEYLLLLDVDRLVWSFRTQAGLPAPGQPYGGWEGPDIELRGHFVGHYLSAAAKMWASTHNATLAGKMAAVVDALHECQRAGGGTGYLSAFPAEFFDRFEAIKPIMQGLLDQHVVAGNGKALGMVVAMADYFAGRVRNVIRRHSIERHWTSLNEETGGMNDVLYQLYTITADSLSDFHANTHIPVVVGGQMRYEVTGDPLYKEIATFFMDTVNSSHAYATGGTSVSEFWSDPKRLAGALTTETEESCTTYNMLKVSRHLFRWTKEIAYADYYERALINGVLSIQRGRDPGVMIYMLPQGPGRSKARSYHGWGTQFNSFWCCYGTGIESFSKLGDSIYFEEKGERPALYVIQFIPSTFNWRTAGLTVTQKLEPLTSSDQYLQVSLSISAKTNGQFATLNVRIPSWTSFSAAKATLNDKDLELTSPGTFLTISKQWDSGDRLSLQLPIHLRTEAIKDDRPEYASIQAVLFGPFLLAGLTTGDWDAKAGGATAAASDWITPVPPESDSQLVTLVQESGGKAFVLSAVNGSLTMQERPKDSGGTDAAVHATFRLIPQGSGSGAGATNSTASAMLEPFDMPGMVVTDKLTVSADKSSGALLDVVPGLDGSPGSVSLQLGARPGCFLIGGGEKIQVGCGGVRKRDGGVGFRRAASFARAEPLRRYHPMSFAARGDKRERNGALQPSKGQKQEPCTACAEGHTCQSVINRTRQMRSLINSKKPYQAHSVFKHLVEERHKPSLVTYTTLLTALTNQRMFESIPSLLAQVELAGLRPDSIFFNALINAFVEAKRMGEAINTFWKMKHSGCHPTTSTFNTLIKGYGIVGKPEESQRVFDMMGVEESVRPNLTTYNILVKAWCDQRNLEEAWSIVGKMRASGVEPDIVTYNTIASAYANNDETWRAEELIVEIQTRVRTSERTWGIIIGGYCREGRLEEAFRCVRQMKDAGVIPNVVIFNTLLKGFLDADDMAAVNNILGLMGQFGIKPDIVTYSHQLNTFSSLGHMAKCMKVFDKMIEAGIEPDPQVYSILAKGYVRALQPEKAEELLLQMSQLGVRPNVVTFTTVISGWCSVADMESAVRVYEKMRKSGVHPNLRTFETLIWGYSEQKQPWKAEEVLQMMQETGVKPKQSTYGLIADAWKAVGLIENANQANGISNGCHAIDNSDHSDGNSNLKISEDGNKLQSFEESNGHAMHGWSRSSFLQMTSALGSSSIVSAKILKAGEFPSKRLKAIKNTSLLQRSYQFQLRYSGFCRKQLQKNGGFYSQSVSSFKMVFLYVDFAHARLYARSATLSLRGLDMVVWMTDYCSNHVEDLVQNDTIQRIRGTGRQCMGNR</sequence>
<gene>
    <name evidence="10" type="ORF">BAE44_0011326</name>
</gene>
<dbReference type="Pfam" id="PF01535">
    <property type="entry name" value="PPR"/>
    <property type="match status" value="4"/>
</dbReference>
<feature type="repeat" description="PPR" evidence="6">
    <location>
        <begin position="2309"/>
        <end position="2343"/>
    </location>
</feature>
<feature type="repeat" description="PPR" evidence="6">
    <location>
        <begin position="340"/>
        <end position="370"/>
    </location>
</feature>
<keyword evidence="11" id="KW-1185">Reference proteome</keyword>
<dbReference type="FunFam" id="1.25.40.10:FF:000488">
    <property type="entry name" value="Pentatricopeptide repeat-containing protein, mitochondrial"/>
    <property type="match status" value="1"/>
</dbReference>
<evidence type="ECO:0000313" key="10">
    <source>
        <dbReference type="EMBL" id="OEL27648.1"/>
    </source>
</evidence>
<evidence type="ECO:0000256" key="6">
    <source>
        <dbReference type="PROSITE-ProRule" id="PRU00708"/>
    </source>
</evidence>
<dbReference type="FunFam" id="1.25.40.10:FF:000366">
    <property type="entry name" value="Pentatricopeptide (PPR) repeat-containing protein"/>
    <property type="match status" value="1"/>
</dbReference>
<evidence type="ECO:0000256" key="1">
    <source>
        <dbReference type="ARBA" id="ARBA00004173"/>
    </source>
</evidence>
<comment type="caution">
    <text evidence="10">The sequence shown here is derived from an EMBL/GenBank/DDBJ whole genome shotgun (WGS) entry which is preliminary data.</text>
</comment>
<feature type="repeat" description="PPR" evidence="6">
    <location>
        <begin position="2379"/>
        <end position="2413"/>
    </location>
</feature>
<evidence type="ECO:0000259" key="9">
    <source>
        <dbReference type="Pfam" id="PF20736"/>
    </source>
</evidence>
<feature type="repeat" description="PPR" evidence="6">
    <location>
        <begin position="138"/>
        <end position="172"/>
    </location>
</feature>
<feature type="compositionally biased region" description="Low complexity" evidence="7">
    <location>
        <begin position="1157"/>
        <end position="1171"/>
    </location>
</feature>
<comment type="similarity">
    <text evidence="2">Belongs to the PPR family. PCMP-H subfamily.</text>
</comment>
<dbReference type="Pfam" id="PF13041">
    <property type="entry name" value="PPR_2"/>
    <property type="match status" value="7"/>
</dbReference>
<evidence type="ECO:0000256" key="2">
    <source>
        <dbReference type="ARBA" id="ARBA00006643"/>
    </source>
</evidence>
<dbReference type="GO" id="GO:0005739">
    <property type="term" value="C:mitochondrion"/>
    <property type="evidence" value="ECO:0007669"/>
    <property type="project" value="UniProtKB-SubCell"/>
</dbReference>
<dbReference type="Pfam" id="PF20431">
    <property type="entry name" value="E_motif"/>
    <property type="match status" value="1"/>
</dbReference>
<feature type="non-terminal residue" evidence="10">
    <location>
        <position position="1"/>
    </location>
</feature>
<feature type="repeat" description="PPR" evidence="6">
    <location>
        <begin position="2239"/>
        <end position="2273"/>
    </location>
</feature>
<dbReference type="InterPro" id="IPR049046">
    <property type="entry name" value="Beta-AFase-like_GH127_middle"/>
</dbReference>
<feature type="repeat" description="PPR" evidence="6">
    <location>
        <begin position="2099"/>
        <end position="2133"/>
    </location>
</feature>
<dbReference type="PANTHER" id="PTHR31151:SF0">
    <property type="entry name" value="PROLINE-TRNA LIGASE (DUF1680)"/>
    <property type="match status" value="1"/>
</dbReference>
<feature type="domain" description="Non-reducing end beta-L-arabinofuranosidase-like GH127 catalytic" evidence="8">
    <location>
        <begin position="1501"/>
        <end position="1664"/>
    </location>
</feature>
<dbReference type="PROSITE" id="PS51375">
    <property type="entry name" value="PPR"/>
    <property type="match status" value="12"/>
</dbReference>
<dbReference type="Gene3D" id="1.25.40.10">
    <property type="entry name" value="Tetratricopeptide repeat domain"/>
    <property type="match status" value="6"/>
</dbReference>
<feature type="domain" description="Non-reducing end beta-L-arabinofuranosidase-like GH127 catalytic" evidence="8">
    <location>
        <begin position="710"/>
        <end position="799"/>
    </location>
</feature>
<reference evidence="10 11" key="1">
    <citation type="submission" date="2016-09" db="EMBL/GenBank/DDBJ databases">
        <title>The draft genome of Dichanthelium oligosanthes: A C3 panicoid grass species.</title>
        <authorList>
            <person name="Studer A.J."/>
            <person name="Schnable J.C."/>
            <person name="Brutnell T.P."/>
        </authorList>
    </citation>
    <scope>NUCLEOTIDE SEQUENCE [LARGE SCALE GENOMIC DNA]</scope>
    <source>
        <strain evidence="11">cv. Kellogg 1175</strain>
        <tissue evidence="10">Leaf</tissue>
    </source>
</reference>
<dbReference type="InterPro" id="IPR002885">
    <property type="entry name" value="PPR_rpt"/>
</dbReference>
<feature type="region of interest" description="Disordered" evidence="7">
    <location>
        <begin position="1157"/>
        <end position="1179"/>
    </location>
</feature>
<feature type="repeat" description="PPR" evidence="6">
    <location>
        <begin position="2414"/>
        <end position="2448"/>
    </location>
</feature>